<sequence>MRTASIAVALVAFLALGPASALAAEVLATPAQDLSGDIGGLGPEGPEAVPHEDTLEPGAEEEKIARAEIIRRAEVWLTANGGGKVPYSQKRKWRDGYRQDCSGYVSMAWKLPKGKYGGTNTVGLAKSYTTKITKADLKTGDVLLDWHGTNRTRHVVLFDKWTGANRTHYWGYDQSGSQGGTAYRKIPYPYFSDKGQWEPRRSKHLS</sequence>
<feature type="signal peptide" evidence="2">
    <location>
        <begin position="1"/>
        <end position="23"/>
    </location>
</feature>
<dbReference type="InterPro" id="IPR038765">
    <property type="entry name" value="Papain-like_cys_pep_sf"/>
</dbReference>
<organism evidence="3 4">
    <name type="scientific">Allokutzneria multivorans</name>
    <dbReference type="NCBI Taxonomy" id="1142134"/>
    <lineage>
        <taxon>Bacteria</taxon>
        <taxon>Bacillati</taxon>
        <taxon>Actinomycetota</taxon>
        <taxon>Actinomycetes</taxon>
        <taxon>Pseudonocardiales</taxon>
        <taxon>Pseudonocardiaceae</taxon>
        <taxon>Allokutzneria</taxon>
    </lineage>
</organism>
<dbReference type="RefSeq" id="WP_344879040.1">
    <property type="nucleotide sequence ID" value="NZ_BAABAL010000018.1"/>
</dbReference>
<keyword evidence="2" id="KW-0732">Signal</keyword>
<keyword evidence="4" id="KW-1185">Reference proteome</keyword>
<feature type="chain" id="PRO_5046768734" description="NlpC/P60 domain-containing protein" evidence="2">
    <location>
        <begin position="24"/>
        <end position="206"/>
    </location>
</feature>
<protein>
    <recommendedName>
        <fullName evidence="5">NlpC/P60 domain-containing protein</fullName>
    </recommendedName>
</protein>
<comment type="caution">
    <text evidence="3">The sequence shown here is derived from an EMBL/GenBank/DDBJ whole genome shotgun (WGS) entry which is preliminary data.</text>
</comment>
<name>A0ABP7T3M2_9PSEU</name>
<reference evidence="4" key="1">
    <citation type="journal article" date="2019" name="Int. J. Syst. Evol. Microbiol.">
        <title>The Global Catalogue of Microorganisms (GCM) 10K type strain sequencing project: providing services to taxonomists for standard genome sequencing and annotation.</title>
        <authorList>
            <consortium name="The Broad Institute Genomics Platform"/>
            <consortium name="The Broad Institute Genome Sequencing Center for Infectious Disease"/>
            <person name="Wu L."/>
            <person name="Ma J."/>
        </authorList>
    </citation>
    <scope>NUCLEOTIDE SEQUENCE [LARGE SCALE GENOMIC DNA]</scope>
    <source>
        <strain evidence="4">JCM 17342</strain>
    </source>
</reference>
<evidence type="ECO:0000256" key="2">
    <source>
        <dbReference type="SAM" id="SignalP"/>
    </source>
</evidence>
<evidence type="ECO:0000256" key="1">
    <source>
        <dbReference type="SAM" id="MobiDB-lite"/>
    </source>
</evidence>
<dbReference type="Gene3D" id="3.90.1720.10">
    <property type="entry name" value="endopeptidase domain like (from Nostoc punctiforme)"/>
    <property type="match status" value="1"/>
</dbReference>
<dbReference type="Proteomes" id="UP001501747">
    <property type="component" value="Unassembled WGS sequence"/>
</dbReference>
<gene>
    <name evidence="3" type="ORF">GCM10022247_49340</name>
</gene>
<evidence type="ECO:0008006" key="5">
    <source>
        <dbReference type="Google" id="ProtNLM"/>
    </source>
</evidence>
<accession>A0ABP7T3M2</accession>
<evidence type="ECO:0000313" key="4">
    <source>
        <dbReference type="Proteomes" id="UP001501747"/>
    </source>
</evidence>
<feature type="region of interest" description="Disordered" evidence="1">
    <location>
        <begin position="35"/>
        <end position="56"/>
    </location>
</feature>
<evidence type="ECO:0000313" key="3">
    <source>
        <dbReference type="EMBL" id="GAA4019733.1"/>
    </source>
</evidence>
<proteinExistence type="predicted"/>
<dbReference type="SUPFAM" id="SSF54001">
    <property type="entry name" value="Cysteine proteinases"/>
    <property type="match status" value="1"/>
</dbReference>
<dbReference type="EMBL" id="BAABAL010000018">
    <property type="protein sequence ID" value="GAA4019733.1"/>
    <property type="molecule type" value="Genomic_DNA"/>
</dbReference>